<feature type="non-terminal residue" evidence="1">
    <location>
        <position position="1"/>
    </location>
</feature>
<gene>
    <name evidence="1" type="ORF">S01H1_43676</name>
</gene>
<sequence length="121" mass="13571">GVELACIYKISSKGDSPYLVINLLLTEGGFNPSKCMTIEEVLAYLIQSEYKLGKDHFLPIENYAEYNQTLKGAEHAQILGGAGLGIFYDEAREKLVLDLPLEMIDKKTKLVPVVYDRLYPN</sequence>
<protein>
    <submittedName>
        <fullName evidence="1">Uncharacterized protein</fullName>
    </submittedName>
</protein>
<accession>X0UMG5</accession>
<reference evidence="1" key="1">
    <citation type="journal article" date="2014" name="Front. Microbiol.">
        <title>High frequency of phylogenetically diverse reductive dehalogenase-homologous genes in deep subseafloor sedimentary metagenomes.</title>
        <authorList>
            <person name="Kawai M."/>
            <person name="Futagami T."/>
            <person name="Toyoda A."/>
            <person name="Takaki Y."/>
            <person name="Nishi S."/>
            <person name="Hori S."/>
            <person name="Arai W."/>
            <person name="Tsubouchi T."/>
            <person name="Morono Y."/>
            <person name="Uchiyama I."/>
            <person name="Ito T."/>
            <person name="Fujiyama A."/>
            <person name="Inagaki F."/>
            <person name="Takami H."/>
        </authorList>
    </citation>
    <scope>NUCLEOTIDE SEQUENCE</scope>
    <source>
        <strain evidence="1">Expedition CK06-06</strain>
    </source>
</reference>
<organism evidence="1">
    <name type="scientific">marine sediment metagenome</name>
    <dbReference type="NCBI Taxonomy" id="412755"/>
    <lineage>
        <taxon>unclassified sequences</taxon>
        <taxon>metagenomes</taxon>
        <taxon>ecological metagenomes</taxon>
    </lineage>
</organism>
<dbReference type="EMBL" id="BARS01027833">
    <property type="protein sequence ID" value="GAG01503.1"/>
    <property type="molecule type" value="Genomic_DNA"/>
</dbReference>
<comment type="caution">
    <text evidence="1">The sequence shown here is derived from an EMBL/GenBank/DDBJ whole genome shotgun (WGS) entry which is preliminary data.</text>
</comment>
<evidence type="ECO:0000313" key="1">
    <source>
        <dbReference type="EMBL" id="GAG01503.1"/>
    </source>
</evidence>
<dbReference type="AlphaFoldDB" id="X0UMG5"/>
<proteinExistence type="predicted"/>
<name>X0UMG5_9ZZZZ</name>